<dbReference type="PANTHER" id="PTHR43060">
    <property type="entry name" value="3-HYDROXYISOBUTYRATE DEHYDROGENASE-LIKE 1, MITOCHONDRIAL-RELATED"/>
    <property type="match status" value="1"/>
</dbReference>
<proteinExistence type="inferred from homology"/>
<evidence type="ECO:0000313" key="8">
    <source>
        <dbReference type="Proteomes" id="UP000199504"/>
    </source>
</evidence>
<keyword evidence="8" id="KW-1185">Reference proteome</keyword>
<name>A0A1C4Z447_9ACTN</name>
<keyword evidence="3" id="KW-0520">NAD</keyword>
<dbReference type="InterPro" id="IPR013328">
    <property type="entry name" value="6PGD_dom2"/>
</dbReference>
<protein>
    <submittedName>
        <fullName evidence="7">3-hydroxyisobutyrate dehydrogenase</fullName>
    </submittedName>
</protein>
<evidence type="ECO:0000259" key="6">
    <source>
        <dbReference type="Pfam" id="PF14833"/>
    </source>
</evidence>
<dbReference type="SUPFAM" id="SSF51735">
    <property type="entry name" value="NAD(P)-binding Rossmann-fold domains"/>
    <property type="match status" value="1"/>
</dbReference>
<keyword evidence="2" id="KW-0560">Oxidoreductase</keyword>
<dbReference type="SUPFAM" id="SSF48179">
    <property type="entry name" value="6-phosphogluconate dehydrogenase C-terminal domain-like"/>
    <property type="match status" value="1"/>
</dbReference>
<evidence type="ECO:0000313" key="7">
    <source>
        <dbReference type="EMBL" id="SCF27381.1"/>
    </source>
</evidence>
<dbReference type="GO" id="GO:0016491">
    <property type="term" value="F:oxidoreductase activity"/>
    <property type="evidence" value="ECO:0007669"/>
    <property type="project" value="UniProtKB-KW"/>
</dbReference>
<dbReference type="PANTHER" id="PTHR43060:SF15">
    <property type="entry name" value="3-HYDROXYISOBUTYRATE DEHYDROGENASE-LIKE 1, MITOCHONDRIAL-RELATED"/>
    <property type="match status" value="1"/>
</dbReference>
<dbReference type="InterPro" id="IPR015815">
    <property type="entry name" value="HIBADH-related"/>
</dbReference>
<dbReference type="AlphaFoldDB" id="A0A1C4Z447"/>
<evidence type="ECO:0000256" key="1">
    <source>
        <dbReference type="ARBA" id="ARBA00009080"/>
    </source>
</evidence>
<sequence>MTVVGFIGLGDQGAPMARAVGESDHDLHVWARRPESLAAIEGTPYTVAASIAELAGAVDVLLLCLRDDDDIADLLDHRRLLDGLRPGSVVVNHGTGDPTGNVAFGERFAARGVAYLDAPVSGGGPGARARTLTTFVGGDRAAHDRCEPIFDTFSRLVVHMGPVGTGQLTKLLNNSMTMSNLKNAADMLRIAERLDVDIPALITALSVSSGASFMLGALNTEITPDVAPHLQSLMRKDIEHFADAVRARGVDPGELRDRGLAGADSLVEAVAIVAGRSTAGAGREATHRGG</sequence>
<dbReference type="PIRSF" id="PIRSF000103">
    <property type="entry name" value="HIBADH"/>
    <property type="match status" value="1"/>
</dbReference>
<dbReference type="OrthoDB" id="3185659at2"/>
<dbReference type="InterPro" id="IPR006115">
    <property type="entry name" value="6PGDH_NADP-bd"/>
</dbReference>
<dbReference type="Pfam" id="PF03446">
    <property type="entry name" value="NAD_binding_2"/>
    <property type="match status" value="1"/>
</dbReference>
<gene>
    <name evidence="7" type="ORF">GA0070564_10526</name>
</gene>
<dbReference type="EMBL" id="FMCX01000005">
    <property type="protein sequence ID" value="SCF27381.1"/>
    <property type="molecule type" value="Genomic_DNA"/>
</dbReference>
<evidence type="ECO:0000259" key="5">
    <source>
        <dbReference type="Pfam" id="PF03446"/>
    </source>
</evidence>
<dbReference type="InterPro" id="IPR008927">
    <property type="entry name" value="6-PGluconate_DH-like_C_sf"/>
</dbReference>
<feature type="domain" description="6-phosphogluconate dehydrogenase NADP-binding" evidence="5">
    <location>
        <begin position="4"/>
        <end position="161"/>
    </location>
</feature>
<dbReference type="InterPro" id="IPR036291">
    <property type="entry name" value="NAD(P)-bd_dom_sf"/>
</dbReference>
<dbReference type="Pfam" id="PF14833">
    <property type="entry name" value="NAD_binding_11"/>
    <property type="match status" value="1"/>
</dbReference>
<dbReference type="GO" id="GO:0050661">
    <property type="term" value="F:NADP binding"/>
    <property type="evidence" value="ECO:0007669"/>
    <property type="project" value="InterPro"/>
</dbReference>
<organism evidence="7 8">
    <name type="scientific">Micromonospora mirobrigensis</name>
    <dbReference type="NCBI Taxonomy" id="262898"/>
    <lineage>
        <taxon>Bacteria</taxon>
        <taxon>Bacillati</taxon>
        <taxon>Actinomycetota</taxon>
        <taxon>Actinomycetes</taxon>
        <taxon>Micromonosporales</taxon>
        <taxon>Micromonosporaceae</taxon>
        <taxon>Micromonospora</taxon>
    </lineage>
</organism>
<feature type="domain" description="3-hydroxyisobutyrate dehydrogenase-like NAD-binding" evidence="6">
    <location>
        <begin position="164"/>
        <end position="250"/>
    </location>
</feature>
<feature type="active site" evidence="4">
    <location>
        <position position="170"/>
    </location>
</feature>
<dbReference type="Gene3D" id="3.40.50.720">
    <property type="entry name" value="NAD(P)-binding Rossmann-like Domain"/>
    <property type="match status" value="1"/>
</dbReference>
<dbReference type="InterPro" id="IPR029154">
    <property type="entry name" value="HIBADH-like_NADP-bd"/>
</dbReference>
<evidence type="ECO:0000256" key="4">
    <source>
        <dbReference type="PIRSR" id="PIRSR000103-1"/>
    </source>
</evidence>
<evidence type="ECO:0000256" key="3">
    <source>
        <dbReference type="ARBA" id="ARBA00023027"/>
    </source>
</evidence>
<comment type="similarity">
    <text evidence="1">Belongs to the HIBADH-related family.</text>
</comment>
<dbReference type="Proteomes" id="UP000199504">
    <property type="component" value="Unassembled WGS sequence"/>
</dbReference>
<dbReference type="Gene3D" id="1.10.1040.10">
    <property type="entry name" value="N-(1-d-carboxylethyl)-l-norvaline Dehydrogenase, domain 2"/>
    <property type="match status" value="1"/>
</dbReference>
<reference evidence="8" key="1">
    <citation type="submission" date="2016-06" db="EMBL/GenBank/DDBJ databases">
        <authorList>
            <person name="Varghese N."/>
            <person name="Submissions Spin"/>
        </authorList>
    </citation>
    <scope>NUCLEOTIDE SEQUENCE [LARGE SCALE GENOMIC DNA]</scope>
    <source>
        <strain evidence="8">DSM 44830</strain>
    </source>
</reference>
<dbReference type="STRING" id="262898.GA0070564_10526"/>
<accession>A0A1C4Z447</accession>
<dbReference type="RefSeq" id="WP_091609730.1">
    <property type="nucleotide sequence ID" value="NZ_FMCX01000005.1"/>
</dbReference>
<dbReference type="GO" id="GO:0051287">
    <property type="term" value="F:NAD binding"/>
    <property type="evidence" value="ECO:0007669"/>
    <property type="project" value="InterPro"/>
</dbReference>
<evidence type="ECO:0000256" key="2">
    <source>
        <dbReference type="ARBA" id="ARBA00023002"/>
    </source>
</evidence>